<dbReference type="PANTHER" id="PTHR34047:SF3">
    <property type="entry name" value="BLR2052 PROTEIN"/>
    <property type="match status" value="1"/>
</dbReference>
<comment type="similarity">
    <text evidence="1">Belongs to the bacterial reverse transcriptase family.</text>
</comment>
<dbReference type="InterPro" id="IPR043128">
    <property type="entry name" value="Rev_trsase/Diguanyl_cyclase"/>
</dbReference>
<dbReference type="AlphaFoldDB" id="A0A9X1UP56"/>
<evidence type="ECO:0000313" key="4">
    <source>
        <dbReference type="Proteomes" id="UP001139308"/>
    </source>
</evidence>
<feature type="domain" description="Reverse transcriptase" evidence="2">
    <location>
        <begin position="1"/>
        <end position="215"/>
    </location>
</feature>
<keyword evidence="3" id="KW-0695">RNA-directed DNA polymerase</keyword>
<keyword evidence="4" id="KW-1185">Reference proteome</keyword>
<dbReference type="InterPro" id="IPR000477">
    <property type="entry name" value="RT_dom"/>
</dbReference>
<dbReference type="InterPro" id="IPR051083">
    <property type="entry name" value="GrpII_Intron_Splice-Mob/Def"/>
</dbReference>
<dbReference type="CDD" id="cd01651">
    <property type="entry name" value="RT_G2_intron"/>
    <property type="match status" value="1"/>
</dbReference>
<organism evidence="3 4">
    <name type="scientific">Paraburkholderia tagetis</name>
    <dbReference type="NCBI Taxonomy" id="2913261"/>
    <lineage>
        <taxon>Bacteria</taxon>
        <taxon>Pseudomonadati</taxon>
        <taxon>Pseudomonadota</taxon>
        <taxon>Betaproteobacteria</taxon>
        <taxon>Burkholderiales</taxon>
        <taxon>Burkholderiaceae</taxon>
        <taxon>Paraburkholderia</taxon>
    </lineage>
</organism>
<dbReference type="InterPro" id="IPR013597">
    <property type="entry name" value="Mat_intron_G2"/>
</dbReference>
<proteinExistence type="inferred from homology"/>
<dbReference type="EC" id="2.7.7.49" evidence="3"/>
<name>A0A9X1UP56_9BURK</name>
<dbReference type="InterPro" id="IPR030931">
    <property type="entry name" value="Group_II_RT_mat"/>
</dbReference>
<dbReference type="Pfam" id="PF00078">
    <property type="entry name" value="RVT_1"/>
    <property type="match status" value="1"/>
</dbReference>
<evidence type="ECO:0000259" key="2">
    <source>
        <dbReference type="PROSITE" id="PS50878"/>
    </source>
</evidence>
<dbReference type="PROSITE" id="PS50878">
    <property type="entry name" value="RT_POL"/>
    <property type="match status" value="1"/>
</dbReference>
<accession>A0A9X1UP56</accession>
<dbReference type="Pfam" id="PF08388">
    <property type="entry name" value="GIIM"/>
    <property type="match status" value="1"/>
</dbReference>
<gene>
    <name evidence="3" type="primary">ltrA</name>
    <name evidence="3" type="ORF">L5014_38105</name>
</gene>
<dbReference type="SUPFAM" id="SSF56672">
    <property type="entry name" value="DNA/RNA polymerases"/>
    <property type="match status" value="1"/>
</dbReference>
<keyword evidence="3" id="KW-0808">Transferase</keyword>
<keyword evidence="3" id="KW-0548">Nucleotidyltransferase</keyword>
<protein>
    <submittedName>
        <fullName evidence="3">Group II intron reverse transcriptase/maturase</fullName>
        <ecNumber evidence="3">2.7.7.49</ecNumber>
    </submittedName>
</protein>
<dbReference type="Gene3D" id="3.30.70.270">
    <property type="match status" value="1"/>
</dbReference>
<dbReference type="EMBL" id="JAKLJA010000093">
    <property type="protein sequence ID" value="MCG5079058.1"/>
    <property type="molecule type" value="Genomic_DNA"/>
</dbReference>
<evidence type="ECO:0000256" key="1">
    <source>
        <dbReference type="ARBA" id="ARBA00034120"/>
    </source>
</evidence>
<dbReference type="Proteomes" id="UP001139308">
    <property type="component" value="Unassembled WGS sequence"/>
</dbReference>
<dbReference type="NCBIfam" id="TIGR04416">
    <property type="entry name" value="group_II_RT_mat"/>
    <property type="match status" value="1"/>
</dbReference>
<dbReference type="PANTHER" id="PTHR34047">
    <property type="entry name" value="NUCLEAR INTRON MATURASE 1, MITOCHONDRIAL-RELATED"/>
    <property type="match status" value="1"/>
</dbReference>
<evidence type="ECO:0000313" key="3">
    <source>
        <dbReference type="EMBL" id="MCG5079058.1"/>
    </source>
</evidence>
<comment type="caution">
    <text evidence="3">The sequence shown here is derived from an EMBL/GenBank/DDBJ whole genome shotgun (WGS) entry which is preliminary data.</text>
</comment>
<reference evidence="3" key="1">
    <citation type="submission" date="2022-01" db="EMBL/GenBank/DDBJ databases">
        <title>Genome sequence and assembly of Parabukholderia sp. RG36.</title>
        <authorList>
            <person name="Chhetri G."/>
        </authorList>
    </citation>
    <scope>NUCLEOTIDE SEQUENCE</scope>
    <source>
        <strain evidence="3">RG36</strain>
    </source>
</reference>
<dbReference type="RefSeq" id="WP_238469024.1">
    <property type="nucleotide sequence ID" value="NZ_JAKLJA010000093.1"/>
</dbReference>
<dbReference type="InterPro" id="IPR043502">
    <property type="entry name" value="DNA/RNA_pol_sf"/>
</dbReference>
<dbReference type="GO" id="GO:0003964">
    <property type="term" value="F:RNA-directed DNA polymerase activity"/>
    <property type="evidence" value="ECO:0007669"/>
    <property type="project" value="UniProtKB-KW"/>
</dbReference>
<sequence>MQFALTVPTVSDRVAQSVVKLMIEPTLDPIFHDDSYGYRPGKSAKQAIAVTRTRCWKYDWVVEFDIKAAFDQIDHALLLKAVRHHIKEGWILLYIERWLTAPFETAEGASLPRMRGTPQGGVVSPILMNLFMHYAFDSWMQRTWPQSPFARYADDAVVHCRSLAQAQAVMQAIEVRLAECGLTMHPEKSKIVYCKDGKRTGTYPNVQFTFLGFTFRPRRALSKHRRLFTSFLPAVSNDALKRMRQVVRSWRMHRRTPATLDELAQQCNTTIQGWWNYYGAFYRTAMHSLFGYIDLRLMRWARRKYKGLRQHKRRSAEWLRKMKRVHPRLFVHWRVVGVAVG</sequence>